<accession>A0ACB7Z077</accession>
<proteinExistence type="predicted"/>
<protein>
    <submittedName>
        <fullName evidence="1">Uncharacterized protein</fullName>
    </submittedName>
</protein>
<dbReference type="EMBL" id="CM037153">
    <property type="protein sequence ID" value="KAH7858625.1"/>
    <property type="molecule type" value="Genomic_DNA"/>
</dbReference>
<organism evidence="1 2">
    <name type="scientific">Vaccinium darrowii</name>
    <dbReference type="NCBI Taxonomy" id="229202"/>
    <lineage>
        <taxon>Eukaryota</taxon>
        <taxon>Viridiplantae</taxon>
        <taxon>Streptophyta</taxon>
        <taxon>Embryophyta</taxon>
        <taxon>Tracheophyta</taxon>
        <taxon>Spermatophyta</taxon>
        <taxon>Magnoliopsida</taxon>
        <taxon>eudicotyledons</taxon>
        <taxon>Gunneridae</taxon>
        <taxon>Pentapetalae</taxon>
        <taxon>asterids</taxon>
        <taxon>Ericales</taxon>
        <taxon>Ericaceae</taxon>
        <taxon>Vaccinioideae</taxon>
        <taxon>Vaccinieae</taxon>
        <taxon>Vaccinium</taxon>
    </lineage>
</organism>
<reference evidence="1 2" key="1">
    <citation type="journal article" date="2021" name="Hortic Res">
        <title>High-quality reference genome and annotation aids understanding of berry development for evergreen blueberry (Vaccinium darrowii).</title>
        <authorList>
            <person name="Yu J."/>
            <person name="Hulse-Kemp A.M."/>
            <person name="Babiker E."/>
            <person name="Staton M."/>
        </authorList>
    </citation>
    <scope>NUCLEOTIDE SEQUENCE [LARGE SCALE GENOMIC DNA]</scope>
    <source>
        <strain evidence="2">cv. NJ 8807/NJ 8810</strain>
        <tissue evidence="1">Young leaf</tissue>
    </source>
</reference>
<evidence type="ECO:0000313" key="1">
    <source>
        <dbReference type="EMBL" id="KAH7858625.1"/>
    </source>
</evidence>
<sequence>MRGGLVGGDDGRRSELEEVPLSNQRSLKGCLQLEFFPHQVLASLQHQQDHSFRIKCWHLCNINRIDMLSVLTILQPTFVFMLNGASSIIWQCNLTSIEEHI</sequence>
<dbReference type="Proteomes" id="UP000828048">
    <property type="component" value="Chromosome 3"/>
</dbReference>
<comment type="caution">
    <text evidence="1">The sequence shown here is derived from an EMBL/GenBank/DDBJ whole genome shotgun (WGS) entry which is preliminary data.</text>
</comment>
<keyword evidence="2" id="KW-1185">Reference proteome</keyword>
<evidence type="ECO:0000313" key="2">
    <source>
        <dbReference type="Proteomes" id="UP000828048"/>
    </source>
</evidence>
<gene>
    <name evidence="1" type="ORF">Vadar_025990</name>
</gene>
<name>A0ACB7Z077_9ERIC</name>